<evidence type="ECO:0000256" key="3">
    <source>
        <dbReference type="ARBA" id="ARBA00022777"/>
    </source>
</evidence>
<dbReference type="Gene3D" id="1.10.510.10">
    <property type="entry name" value="Transferase(Phosphotransferase) domain 1"/>
    <property type="match status" value="1"/>
</dbReference>
<dbReference type="OMA" id="IMRAHIR"/>
<dbReference type="InterPro" id="IPR008984">
    <property type="entry name" value="SMAD_FHA_dom_sf"/>
</dbReference>
<dbReference type="InterPro" id="IPR011009">
    <property type="entry name" value="Kinase-like_dom_sf"/>
</dbReference>
<dbReference type="GO" id="GO:0005524">
    <property type="term" value="F:ATP binding"/>
    <property type="evidence" value="ECO:0007669"/>
    <property type="project" value="UniProtKB-KW"/>
</dbReference>
<organism evidence="8 9">
    <name type="scientific">Halomicrobium mukohataei</name>
    <dbReference type="NCBI Taxonomy" id="57705"/>
    <lineage>
        <taxon>Archaea</taxon>
        <taxon>Methanobacteriati</taxon>
        <taxon>Methanobacteriota</taxon>
        <taxon>Stenosarchaea group</taxon>
        <taxon>Halobacteria</taxon>
        <taxon>Halobacteriales</taxon>
        <taxon>Haloarculaceae</taxon>
        <taxon>Halomicrobium</taxon>
    </lineage>
</organism>
<dbReference type="KEGG" id="halz:E5139_02835"/>
<dbReference type="GO" id="GO:0004674">
    <property type="term" value="F:protein serine/threonine kinase activity"/>
    <property type="evidence" value="ECO:0007669"/>
    <property type="project" value="TreeGrafter"/>
</dbReference>
<evidence type="ECO:0000256" key="5">
    <source>
        <dbReference type="SAM" id="MobiDB-lite"/>
    </source>
</evidence>
<dbReference type="CDD" id="cd14014">
    <property type="entry name" value="STKc_PknB_like"/>
    <property type="match status" value="1"/>
</dbReference>
<dbReference type="PANTHER" id="PTHR43289">
    <property type="entry name" value="MITOGEN-ACTIVATED PROTEIN KINASE KINASE KINASE 20-RELATED"/>
    <property type="match status" value="1"/>
</dbReference>
<dbReference type="Proteomes" id="UP000297053">
    <property type="component" value="Chromosome"/>
</dbReference>
<feature type="domain" description="Protein kinase" evidence="7">
    <location>
        <begin position="14"/>
        <end position="288"/>
    </location>
</feature>
<reference evidence="8 9" key="2">
    <citation type="submission" date="2019-04" db="EMBL/GenBank/DDBJ databases">
        <authorList>
            <person name="Yang S."/>
            <person name="Wei W."/>
        </authorList>
    </citation>
    <scope>NUCLEOTIDE SEQUENCE [LARGE SCALE GENOMIC DNA]</scope>
    <source>
        <strain evidence="9">ZP60</strain>
    </source>
</reference>
<gene>
    <name evidence="8" type="ORF">E5139_02835</name>
</gene>
<dbReference type="PROSITE" id="PS00108">
    <property type="entry name" value="PROTEIN_KINASE_ST"/>
    <property type="match status" value="1"/>
</dbReference>
<reference evidence="8 9" key="1">
    <citation type="submission" date="2019-04" db="EMBL/GenBank/DDBJ databases">
        <title>Complete genome sequence of Arthrobacter sp. ZXY-2 associated with effective atrazine degradation and salt adaptation.</title>
        <authorList>
            <person name="Zhao X."/>
        </authorList>
    </citation>
    <scope>NUCLEOTIDE SEQUENCE [LARGE SCALE GENOMIC DNA]</scope>
    <source>
        <strain evidence="9">ZP60</strain>
    </source>
</reference>
<dbReference type="Gene3D" id="2.60.200.20">
    <property type="match status" value="1"/>
</dbReference>
<dbReference type="SUPFAM" id="SSF49879">
    <property type="entry name" value="SMAD/FHA domain"/>
    <property type="match status" value="1"/>
</dbReference>
<dbReference type="DNASU" id="8412671"/>
<name>A0A4D6K8M7_9EURY</name>
<keyword evidence="2" id="KW-0547">Nucleotide-binding</keyword>
<feature type="compositionally biased region" description="Basic and acidic residues" evidence="5">
    <location>
        <begin position="360"/>
        <end position="383"/>
    </location>
</feature>
<dbReference type="SMART" id="SM00220">
    <property type="entry name" value="S_TKc"/>
    <property type="match status" value="1"/>
</dbReference>
<dbReference type="SMR" id="A0A4D6K8M7"/>
<protein>
    <submittedName>
        <fullName evidence="8">FHA domain-containing protein</fullName>
    </submittedName>
</protein>
<dbReference type="InterPro" id="IPR000719">
    <property type="entry name" value="Prot_kinase_dom"/>
</dbReference>
<dbReference type="PROSITE" id="PS50006">
    <property type="entry name" value="FHA_DOMAIN"/>
    <property type="match status" value="1"/>
</dbReference>
<evidence type="ECO:0000313" key="9">
    <source>
        <dbReference type="Proteomes" id="UP000297053"/>
    </source>
</evidence>
<evidence type="ECO:0000313" key="8">
    <source>
        <dbReference type="EMBL" id="QCD64628.1"/>
    </source>
</evidence>
<dbReference type="AlphaFoldDB" id="A0A4D6K8M7"/>
<keyword evidence="4" id="KW-0067">ATP-binding</keyword>
<evidence type="ECO:0000259" key="6">
    <source>
        <dbReference type="PROSITE" id="PS50006"/>
    </source>
</evidence>
<dbReference type="Pfam" id="PF00498">
    <property type="entry name" value="FHA"/>
    <property type="match status" value="1"/>
</dbReference>
<evidence type="ECO:0000256" key="4">
    <source>
        <dbReference type="ARBA" id="ARBA00022840"/>
    </source>
</evidence>
<keyword evidence="1" id="KW-0808">Transferase</keyword>
<sequence>MTTFEAGDLVAGQYRIQGEAGSGGFAVAYEAIDEDSGDTVAVKVPNYAGSSNDRDVIEQYFLKEADALETVRAAGGNDNVMDLIERTDEGDTPVLVVQFVDGYELDDAIDRVGPLDPPEVRRVGIGLCDAMSFLHENDIVYRDLKPDNIMLAGQDHPILIDFNTATGFDGTDADDAGTTILGPYKPREIAEASDAEDGQGPWSDVYSIGKILLFLLKGTVPKKDGVDPRDFGVDCPTYLAEIIARATQTDYRDRYPNATSMKYVLEAKDPSPPPQASLEALGEDRSFTVHPGDTIGRDGGATTPSITLDDADEHVSPIHVRFDTSNDEAIWRLEDHSLNGTYVNTQTGWQRLLQPGGKELLEARGGDPTDRNGEDPPSEHALGDGDLIALVHPSYGTTFEFNVSQT</sequence>
<dbReference type="InterPro" id="IPR008271">
    <property type="entry name" value="Ser/Thr_kinase_AS"/>
</dbReference>
<evidence type="ECO:0000256" key="2">
    <source>
        <dbReference type="ARBA" id="ARBA00022741"/>
    </source>
</evidence>
<dbReference type="PROSITE" id="PS50011">
    <property type="entry name" value="PROTEIN_KINASE_DOM"/>
    <property type="match status" value="1"/>
</dbReference>
<keyword evidence="3" id="KW-0418">Kinase</keyword>
<dbReference type="PANTHER" id="PTHR43289:SF6">
    <property type="entry name" value="SERINE_THREONINE-PROTEIN KINASE NEKL-3"/>
    <property type="match status" value="1"/>
</dbReference>
<dbReference type="EMBL" id="CP039375">
    <property type="protein sequence ID" value="QCD64628.1"/>
    <property type="molecule type" value="Genomic_DNA"/>
</dbReference>
<dbReference type="GeneID" id="42177838"/>
<evidence type="ECO:0000259" key="7">
    <source>
        <dbReference type="PROSITE" id="PS50011"/>
    </source>
</evidence>
<evidence type="ECO:0000256" key="1">
    <source>
        <dbReference type="ARBA" id="ARBA00022679"/>
    </source>
</evidence>
<dbReference type="SUPFAM" id="SSF56112">
    <property type="entry name" value="Protein kinase-like (PK-like)"/>
    <property type="match status" value="1"/>
</dbReference>
<accession>A0A4D6K8M7</accession>
<dbReference type="CDD" id="cd00060">
    <property type="entry name" value="FHA"/>
    <property type="match status" value="1"/>
</dbReference>
<dbReference type="RefSeq" id="WP_015764065.1">
    <property type="nucleotide sequence ID" value="NZ_CP039375.1"/>
</dbReference>
<feature type="region of interest" description="Disordered" evidence="5">
    <location>
        <begin position="360"/>
        <end position="384"/>
    </location>
</feature>
<proteinExistence type="predicted"/>
<dbReference type="InterPro" id="IPR000253">
    <property type="entry name" value="FHA_dom"/>
</dbReference>
<feature type="domain" description="FHA" evidence="6">
    <location>
        <begin position="293"/>
        <end position="348"/>
    </location>
</feature>
<dbReference type="Pfam" id="PF00069">
    <property type="entry name" value="Pkinase"/>
    <property type="match status" value="1"/>
</dbReference>